<dbReference type="Gene3D" id="3.40.50.150">
    <property type="entry name" value="Vaccinia Virus protein VP39"/>
    <property type="match status" value="1"/>
</dbReference>
<evidence type="ECO:0000313" key="14">
    <source>
        <dbReference type="Proteomes" id="UP000318571"/>
    </source>
</evidence>
<dbReference type="Pfam" id="PF11861">
    <property type="entry name" value="DUF3381"/>
    <property type="match status" value="1"/>
</dbReference>
<evidence type="ECO:0000256" key="9">
    <source>
        <dbReference type="SAM" id="MobiDB-lite"/>
    </source>
</evidence>
<keyword evidence="14" id="KW-1185">Reference proteome</keyword>
<dbReference type="Pfam" id="PF07780">
    <property type="entry name" value="Spb1_C"/>
    <property type="match status" value="1"/>
</dbReference>
<dbReference type="InterPro" id="IPR024576">
    <property type="entry name" value="rRNA_MeTfrase_Spb1_DUF3381"/>
</dbReference>
<evidence type="ECO:0000256" key="6">
    <source>
        <dbReference type="ARBA" id="ARBA00022691"/>
    </source>
</evidence>
<dbReference type="Proteomes" id="UP000318571">
    <property type="component" value="Chromosome 2"/>
</dbReference>
<dbReference type="STRING" id="6832.A0A553PAK2"/>
<feature type="region of interest" description="Disordered" evidence="9">
    <location>
        <begin position="577"/>
        <end position="657"/>
    </location>
</feature>
<dbReference type="InterPro" id="IPR050082">
    <property type="entry name" value="RNA_methyltr_RlmE"/>
</dbReference>
<protein>
    <recommendedName>
        <fullName evidence="8">Putative rRNA methyltransferase</fullName>
        <ecNumber evidence="8">2.1.1.-</ecNumber>
    </recommendedName>
    <alternativeName>
        <fullName evidence="8">2'-O-ribose RNA methyltransferase SPB1 homolog</fullName>
    </alternativeName>
</protein>
<evidence type="ECO:0000256" key="4">
    <source>
        <dbReference type="ARBA" id="ARBA00022603"/>
    </source>
</evidence>
<feature type="region of interest" description="Disordered" evidence="9">
    <location>
        <begin position="802"/>
        <end position="858"/>
    </location>
</feature>
<comment type="catalytic activity">
    <reaction evidence="8">
        <text>a ribonucleotide in rRNA + S-adenosyl-L-methionine = a 2'-O-methylribonucleotide in rRNA + S-adenosyl-L-homocysteine + H(+)</text>
        <dbReference type="Rhea" id="RHEA:48628"/>
        <dbReference type="Rhea" id="RHEA-COMP:12164"/>
        <dbReference type="Rhea" id="RHEA-COMP:12165"/>
        <dbReference type="ChEBI" id="CHEBI:15378"/>
        <dbReference type="ChEBI" id="CHEBI:57856"/>
        <dbReference type="ChEBI" id="CHEBI:59789"/>
        <dbReference type="ChEBI" id="CHEBI:90675"/>
        <dbReference type="ChEBI" id="CHEBI:90676"/>
    </reaction>
</comment>
<feature type="binding site" evidence="8">
    <location>
        <position position="56"/>
    </location>
    <ligand>
        <name>S-adenosyl-L-methionine</name>
        <dbReference type="ChEBI" id="CHEBI:59789"/>
    </ligand>
</feature>
<dbReference type="AlphaFoldDB" id="A0A553PAK2"/>
<dbReference type="OMA" id="QRKDKYY"/>
<feature type="compositionally biased region" description="Basic residues" evidence="9">
    <location>
        <begin position="378"/>
        <end position="391"/>
    </location>
</feature>
<feature type="compositionally biased region" description="Basic and acidic residues" evidence="9">
    <location>
        <begin position="457"/>
        <end position="468"/>
    </location>
</feature>
<dbReference type="OrthoDB" id="1287559at2759"/>
<dbReference type="GO" id="GO:0016435">
    <property type="term" value="F:rRNA (guanine) methyltransferase activity"/>
    <property type="evidence" value="ECO:0007669"/>
    <property type="project" value="TreeGrafter"/>
</dbReference>
<feature type="compositionally biased region" description="Acidic residues" evidence="9">
    <location>
        <begin position="435"/>
        <end position="447"/>
    </location>
</feature>
<dbReference type="PANTHER" id="PTHR10920">
    <property type="entry name" value="RIBOSOMAL RNA METHYLTRANSFERASE"/>
    <property type="match status" value="1"/>
</dbReference>
<comment type="similarity">
    <text evidence="8">Belongs to the class I-like SAM-binding methyltransferase superfamily. RNA methyltransferase RlmE family. SPB1 subfamily.</text>
</comment>
<feature type="domain" description="Ribosomal RNA methyltransferase FtsJ" evidence="10">
    <location>
        <begin position="24"/>
        <end position="200"/>
    </location>
</feature>
<comment type="caution">
    <text evidence="13">The sequence shown here is derived from an EMBL/GenBank/DDBJ whole genome shotgun (WGS) entry which is preliminary data.</text>
</comment>
<feature type="region of interest" description="Disordered" evidence="9">
    <location>
        <begin position="327"/>
        <end position="494"/>
    </location>
</feature>
<keyword evidence="5 8" id="KW-0808">Transferase</keyword>
<keyword evidence="8" id="KW-0175">Coiled coil</keyword>
<dbReference type="InterPro" id="IPR002877">
    <property type="entry name" value="RNA_MeTrfase_FtsJ_dom"/>
</dbReference>
<dbReference type="InterPro" id="IPR029063">
    <property type="entry name" value="SAM-dependent_MTases_sf"/>
</dbReference>
<dbReference type="InterPro" id="IPR028589">
    <property type="entry name" value="SPB1-like"/>
</dbReference>
<evidence type="ECO:0000256" key="7">
    <source>
        <dbReference type="ARBA" id="ARBA00023242"/>
    </source>
</evidence>
<dbReference type="GO" id="GO:0030687">
    <property type="term" value="C:preribosome, large subunit precursor"/>
    <property type="evidence" value="ECO:0007669"/>
    <property type="project" value="TreeGrafter"/>
</dbReference>
<feature type="compositionally biased region" description="Acidic residues" evidence="9">
    <location>
        <begin position="482"/>
        <end position="493"/>
    </location>
</feature>
<keyword evidence="2 8" id="KW-0690">Ribosome biogenesis</keyword>
<evidence type="ECO:0000256" key="1">
    <source>
        <dbReference type="ARBA" id="ARBA00004604"/>
    </source>
</evidence>
<feature type="compositionally biased region" description="Acidic residues" evidence="9">
    <location>
        <begin position="593"/>
        <end position="624"/>
    </location>
</feature>
<feature type="compositionally biased region" description="Basic and acidic residues" evidence="9">
    <location>
        <begin position="327"/>
        <end position="336"/>
    </location>
</feature>
<feature type="compositionally biased region" description="Acidic residues" evidence="9">
    <location>
        <begin position="348"/>
        <end position="366"/>
    </location>
</feature>
<dbReference type="HAMAP" id="MF_03163">
    <property type="entry name" value="RNA_methyltr_E_SPB1"/>
    <property type="match status" value="1"/>
</dbReference>
<dbReference type="EC" id="2.1.1.-" evidence="8"/>
<name>A0A553PAK2_TIGCA</name>
<proteinExistence type="inferred from homology"/>
<dbReference type="InterPro" id="IPR012920">
    <property type="entry name" value="rRNA_MeTfrase_SPB1-like_C"/>
</dbReference>
<dbReference type="FunFam" id="3.40.50.150:FF:000004">
    <property type="entry name" value="AdoMet-dependent rRNA methyltransferase SPB1"/>
    <property type="match status" value="1"/>
</dbReference>
<evidence type="ECO:0000256" key="5">
    <source>
        <dbReference type="ARBA" id="ARBA00022679"/>
    </source>
</evidence>
<feature type="domain" description="DUF3381" evidence="12">
    <location>
        <begin position="236"/>
        <end position="396"/>
    </location>
</feature>
<dbReference type="GO" id="GO:0000466">
    <property type="term" value="P:maturation of 5.8S rRNA from tricistronic rRNA transcript (SSU-rRNA, 5.8S rRNA, LSU-rRNA)"/>
    <property type="evidence" value="ECO:0007669"/>
    <property type="project" value="TreeGrafter"/>
</dbReference>
<evidence type="ECO:0000256" key="3">
    <source>
        <dbReference type="ARBA" id="ARBA00022552"/>
    </source>
</evidence>
<feature type="binding site" evidence="8">
    <location>
        <position position="92"/>
    </location>
    <ligand>
        <name>S-adenosyl-L-methionine</name>
        <dbReference type="ChEBI" id="CHEBI:59789"/>
    </ligand>
</feature>
<accession>A0A553PAK2</accession>
<comment type="subcellular location">
    <subcellularLocation>
        <location evidence="1 8">Nucleus</location>
        <location evidence="1 8">Nucleolus</location>
    </subcellularLocation>
</comment>
<keyword evidence="3 8" id="KW-0698">rRNA processing</keyword>
<evidence type="ECO:0000256" key="8">
    <source>
        <dbReference type="HAMAP-Rule" id="MF_03163"/>
    </source>
</evidence>
<dbReference type="SUPFAM" id="SSF53335">
    <property type="entry name" value="S-adenosyl-L-methionine-dependent methyltransferases"/>
    <property type="match status" value="1"/>
</dbReference>
<feature type="binding site" evidence="8">
    <location>
        <position position="117"/>
    </location>
    <ligand>
        <name>S-adenosyl-L-methionine</name>
        <dbReference type="ChEBI" id="CHEBI:59789"/>
    </ligand>
</feature>
<feature type="binding site" evidence="8">
    <location>
        <position position="58"/>
    </location>
    <ligand>
        <name>S-adenosyl-L-methionine</name>
        <dbReference type="ChEBI" id="CHEBI:59789"/>
    </ligand>
</feature>
<dbReference type="GO" id="GO:0000463">
    <property type="term" value="P:maturation of LSU-rRNA from tricistronic rRNA transcript (SSU-rRNA, 5.8S rRNA, LSU-rRNA)"/>
    <property type="evidence" value="ECO:0007669"/>
    <property type="project" value="TreeGrafter"/>
</dbReference>
<dbReference type="PANTHER" id="PTHR10920:SF13">
    <property type="entry name" value="PRE-RRNA 2'-O-RIBOSE RNA METHYLTRANSFERASE FTSJ3"/>
    <property type="match status" value="1"/>
</dbReference>
<organism evidence="13 14">
    <name type="scientific">Tigriopus californicus</name>
    <name type="common">Marine copepod</name>
    <dbReference type="NCBI Taxonomy" id="6832"/>
    <lineage>
        <taxon>Eukaryota</taxon>
        <taxon>Metazoa</taxon>
        <taxon>Ecdysozoa</taxon>
        <taxon>Arthropoda</taxon>
        <taxon>Crustacea</taxon>
        <taxon>Multicrustacea</taxon>
        <taxon>Hexanauplia</taxon>
        <taxon>Copepoda</taxon>
        <taxon>Harpacticoida</taxon>
        <taxon>Harpacticidae</taxon>
        <taxon>Tigriopus</taxon>
    </lineage>
</organism>
<comment type="function">
    <text evidence="8">Probable methyltransferase involved in the maturation of rRNA and in the biogenesis of ribosomal subunits.</text>
</comment>
<dbReference type="InterPro" id="IPR015507">
    <property type="entry name" value="rRNA-MeTfrase_E"/>
</dbReference>
<dbReference type="GO" id="GO:0005730">
    <property type="term" value="C:nucleolus"/>
    <property type="evidence" value="ECO:0007669"/>
    <property type="project" value="UniProtKB-SubCell"/>
</dbReference>
<evidence type="ECO:0000259" key="12">
    <source>
        <dbReference type="Pfam" id="PF11861"/>
    </source>
</evidence>
<dbReference type="GO" id="GO:0008650">
    <property type="term" value="F:rRNA (uridine-2'-O-)-methyltransferase activity"/>
    <property type="evidence" value="ECO:0007669"/>
    <property type="project" value="TreeGrafter"/>
</dbReference>
<dbReference type="HAMAP" id="MF_01547">
    <property type="entry name" value="RNA_methyltr_E"/>
    <property type="match status" value="1"/>
</dbReference>
<evidence type="ECO:0000313" key="13">
    <source>
        <dbReference type="EMBL" id="TRY74713.1"/>
    </source>
</evidence>
<feature type="binding site" evidence="8">
    <location>
        <position position="76"/>
    </location>
    <ligand>
        <name>S-adenosyl-L-methionine</name>
        <dbReference type="ChEBI" id="CHEBI:59789"/>
    </ligand>
</feature>
<keyword evidence="6 8" id="KW-0949">S-adenosyl-L-methionine</keyword>
<feature type="compositionally biased region" description="Basic and acidic residues" evidence="9">
    <location>
        <begin position="407"/>
        <end position="432"/>
    </location>
</feature>
<evidence type="ECO:0000256" key="2">
    <source>
        <dbReference type="ARBA" id="ARBA00022517"/>
    </source>
</evidence>
<sequence>MGKKVKIGKQRRDKAYWSAKEIGFRSRASFKLVQLNRKFEFLQKARVCLDLCAAPGSWMQVAKENMPMSSLIIGVDLASIKPIPGCITMVNDITTDKCRSDIKKELQGWKADIVLHDGAPNVGKSWIHDAYQQSLLTLSSFKLATEFLMKNGTYVTKVFRSKDYQSLLWVFNQFFKKVHSTKPAASRNESAEIFVVCLGYKAPDKIDPRFLDAKYVFSEIEADPDQADREILNPEKKKKAPAEGYELGATTLFKAAQASEFIMDNKPIHVLNNFSEIVLDEPRIANHPKTTQEIRECCKDLKVLGMKELKTLKKWREALRKDFDQTEKDALERQRQAEPGQPEPQEVNPDDEVEAEEENELQELEDQITNLKEEERKTAKRLKKKKLKEKRKVAERIDLKMILPGDEGPKMEEEGLFRMKDLQSRQDIDKVGEQAPDEVAESETDEDEPKKKKKKTERIAREKGKLDRAGLFYKETDSDTASSDEYETEEELDGIGLEAMKGKKVKKMTQKDLDDFNNPSSNPLITDLDYSSLDSKKQRRADLWFSRDIFKGIAEDEELLEDDIKAGIQDLAKKGKKVIAKSGKSQAGGDKTQEDDDSSSDDSDDEDDESGYDEGTDESDFDVEDSYRNKKKQAVKEKEGFEVVPVSGDAPAGKKKKKVVLNPEELALGQEMIKSKKRKRELMDAGWNRYMFNDRDCDLPDWFVKEERIHSRPILDVDPKAVGEYTDRQNDLNVRTIKKVVEAKARKKRKMYKKLEKAKKKASVLMENPDLGNKEKANEIKKMYKKAQSTPKKEVTYVVAKKATASKRAKRPAGMKGLYKQVDPRMKKDNQKKRGNATNKKIQKRRLKGRQANPNAKK</sequence>
<keyword evidence="7 8" id="KW-0539">Nucleus</keyword>
<evidence type="ECO:0000259" key="10">
    <source>
        <dbReference type="Pfam" id="PF01728"/>
    </source>
</evidence>
<evidence type="ECO:0000259" key="11">
    <source>
        <dbReference type="Pfam" id="PF07780"/>
    </source>
</evidence>
<reference evidence="13 14" key="1">
    <citation type="journal article" date="2018" name="Nat. Ecol. Evol.">
        <title>Genomic signatures of mitonuclear coevolution across populations of Tigriopus californicus.</title>
        <authorList>
            <person name="Barreto F.S."/>
            <person name="Watson E.T."/>
            <person name="Lima T.G."/>
            <person name="Willett C.S."/>
            <person name="Edmands S."/>
            <person name="Li W."/>
            <person name="Burton R.S."/>
        </authorList>
    </citation>
    <scope>NUCLEOTIDE SEQUENCE [LARGE SCALE GENOMIC DNA]</scope>
    <source>
        <strain evidence="13 14">San Diego</strain>
    </source>
</reference>
<feature type="compositionally biased region" description="Basic residues" evidence="9">
    <location>
        <begin position="830"/>
        <end position="849"/>
    </location>
</feature>
<feature type="domain" description="Ribosomal RNA methyltransferase SPB1-like C-terminal" evidence="11">
    <location>
        <begin position="617"/>
        <end position="834"/>
    </location>
</feature>
<keyword evidence="4 8" id="KW-0489">Methyltransferase</keyword>
<feature type="compositionally biased region" description="Basic residues" evidence="9">
    <location>
        <begin position="804"/>
        <end position="813"/>
    </location>
</feature>
<feature type="active site" description="Proton acceptor" evidence="8">
    <location>
        <position position="157"/>
    </location>
</feature>
<gene>
    <name evidence="13" type="ORF">TCAL_09185</name>
</gene>
<dbReference type="EMBL" id="VCGU01000005">
    <property type="protein sequence ID" value="TRY74713.1"/>
    <property type="molecule type" value="Genomic_DNA"/>
</dbReference>
<feature type="coiled-coil region" evidence="8">
    <location>
        <begin position="738"/>
        <end position="768"/>
    </location>
</feature>
<dbReference type="Pfam" id="PF01728">
    <property type="entry name" value="FtsJ"/>
    <property type="match status" value="1"/>
</dbReference>